<accession>A0A2S6IWQ5</accession>
<keyword evidence="2" id="KW-1185">Reference proteome</keyword>
<dbReference type="Gene3D" id="1.10.10.10">
    <property type="entry name" value="Winged helix-like DNA-binding domain superfamily/Winged helix DNA-binding domain"/>
    <property type="match status" value="1"/>
</dbReference>
<reference evidence="1 2" key="1">
    <citation type="submission" date="2018-02" db="EMBL/GenBank/DDBJ databases">
        <title>Genomic Encyclopedia of Archaeal and Bacterial Type Strains, Phase II (KMG-II): from individual species to whole genera.</title>
        <authorList>
            <person name="Goeker M."/>
        </authorList>
    </citation>
    <scope>NUCLEOTIDE SEQUENCE [LARGE SCALE GENOMIC DNA]</scope>
    <source>
        <strain evidence="1 2">DSM 22857</strain>
    </source>
</reference>
<evidence type="ECO:0000313" key="2">
    <source>
        <dbReference type="Proteomes" id="UP000239485"/>
    </source>
</evidence>
<dbReference type="SUPFAM" id="SSF46785">
    <property type="entry name" value="Winged helix' DNA-binding domain"/>
    <property type="match status" value="1"/>
</dbReference>
<sequence length="174" mass="18785">MFTSTTDSRSLTVVDDKRWEDVEKRLAALEARLADTSSPLARDEFWALDELRRRAQGRSQVLFTGAVDLPTGESYLWQETVDAGELLSADLSAAAPALSALAHPVRLSLLGKVLHGRRTVAELAEGLGTTGQLYHHLRQLVAAGWLEASARGTYAVPGARVVPLLTLLATAGLR</sequence>
<dbReference type="AlphaFoldDB" id="A0A2S6IWQ5"/>
<dbReference type="InterPro" id="IPR036390">
    <property type="entry name" value="WH_DNA-bd_sf"/>
</dbReference>
<gene>
    <name evidence="1" type="ORF">CLV92_101369</name>
</gene>
<comment type="caution">
    <text evidence="1">The sequence shown here is derived from an EMBL/GenBank/DDBJ whole genome shotgun (WGS) entry which is preliminary data.</text>
</comment>
<dbReference type="InterPro" id="IPR011991">
    <property type="entry name" value="ArsR-like_HTH"/>
</dbReference>
<dbReference type="OrthoDB" id="3730926at2"/>
<proteinExistence type="predicted"/>
<dbReference type="Pfam" id="PF12840">
    <property type="entry name" value="HTH_20"/>
    <property type="match status" value="1"/>
</dbReference>
<protein>
    <submittedName>
        <fullName evidence="1">Helix-turn-helix protein</fullName>
    </submittedName>
</protein>
<dbReference type="Proteomes" id="UP000239485">
    <property type="component" value="Unassembled WGS sequence"/>
</dbReference>
<dbReference type="EMBL" id="PTJD01000001">
    <property type="protein sequence ID" value="PPK98670.1"/>
    <property type="molecule type" value="Genomic_DNA"/>
</dbReference>
<name>A0A2S6IWQ5_9ACTN</name>
<organism evidence="1 2">
    <name type="scientific">Kineococcus xinjiangensis</name>
    <dbReference type="NCBI Taxonomy" id="512762"/>
    <lineage>
        <taxon>Bacteria</taxon>
        <taxon>Bacillati</taxon>
        <taxon>Actinomycetota</taxon>
        <taxon>Actinomycetes</taxon>
        <taxon>Kineosporiales</taxon>
        <taxon>Kineosporiaceae</taxon>
        <taxon>Kineococcus</taxon>
    </lineage>
</organism>
<dbReference type="CDD" id="cd00090">
    <property type="entry name" value="HTH_ARSR"/>
    <property type="match status" value="1"/>
</dbReference>
<dbReference type="InterPro" id="IPR036388">
    <property type="entry name" value="WH-like_DNA-bd_sf"/>
</dbReference>
<evidence type="ECO:0000313" key="1">
    <source>
        <dbReference type="EMBL" id="PPK98670.1"/>
    </source>
</evidence>